<dbReference type="Proteomes" id="UP001054945">
    <property type="component" value="Unassembled WGS sequence"/>
</dbReference>
<name>A0AAV4MCH0_CAEEX</name>
<sequence>MKLQLQSTKTTTTTDSGCPLSMHEWAVRTRRGRGAPLTSSGHWWVAQLIDENPVVESLQWLVDCDVCLDVLLRVAAGGKDAAGDGC</sequence>
<organism evidence="1 2">
    <name type="scientific">Caerostris extrusa</name>
    <name type="common">Bark spider</name>
    <name type="synonym">Caerostris bankana</name>
    <dbReference type="NCBI Taxonomy" id="172846"/>
    <lineage>
        <taxon>Eukaryota</taxon>
        <taxon>Metazoa</taxon>
        <taxon>Ecdysozoa</taxon>
        <taxon>Arthropoda</taxon>
        <taxon>Chelicerata</taxon>
        <taxon>Arachnida</taxon>
        <taxon>Araneae</taxon>
        <taxon>Araneomorphae</taxon>
        <taxon>Entelegynae</taxon>
        <taxon>Araneoidea</taxon>
        <taxon>Araneidae</taxon>
        <taxon>Caerostris</taxon>
    </lineage>
</organism>
<evidence type="ECO:0000313" key="1">
    <source>
        <dbReference type="EMBL" id="GIX70104.1"/>
    </source>
</evidence>
<gene>
    <name evidence="1" type="ORF">CEXT_560601</name>
</gene>
<dbReference type="EMBL" id="BPLR01019648">
    <property type="protein sequence ID" value="GIX70104.1"/>
    <property type="molecule type" value="Genomic_DNA"/>
</dbReference>
<evidence type="ECO:0000313" key="2">
    <source>
        <dbReference type="Proteomes" id="UP001054945"/>
    </source>
</evidence>
<keyword evidence="2" id="KW-1185">Reference proteome</keyword>
<proteinExistence type="predicted"/>
<comment type="caution">
    <text evidence="1">The sequence shown here is derived from an EMBL/GenBank/DDBJ whole genome shotgun (WGS) entry which is preliminary data.</text>
</comment>
<dbReference type="AlphaFoldDB" id="A0AAV4MCH0"/>
<accession>A0AAV4MCH0</accession>
<protein>
    <submittedName>
        <fullName evidence="1">Uncharacterized protein</fullName>
    </submittedName>
</protein>
<reference evidence="1 2" key="1">
    <citation type="submission" date="2021-06" db="EMBL/GenBank/DDBJ databases">
        <title>Caerostris extrusa draft genome.</title>
        <authorList>
            <person name="Kono N."/>
            <person name="Arakawa K."/>
        </authorList>
    </citation>
    <scope>NUCLEOTIDE SEQUENCE [LARGE SCALE GENOMIC DNA]</scope>
</reference>